<comment type="subcellular location">
    <subcellularLocation>
        <location evidence="1">Membrane</location>
        <topology evidence="1">Multi-pass membrane protein</topology>
    </subcellularLocation>
</comment>
<evidence type="ECO:0000256" key="4">
    <source>
        <dbReference type="ARBA" id="ARBA00022989"/>
    </source>
</evidence>
<proteinExistence type="predicted"/>
<feature type="transmembrane region" description="Helical" evidence="6">
    <location>
        <begin position="248"/>
        <end position="266"/>
    </location>
</feature>
<keyword evidence="3 6" id="KW-0812">Transmembrane</keyword>
<keyword evidence="5 6" id="KW-0472">Membrane</keyword>
<dbReference type="PANTHER" id="PTHR23502">
    <property type="entry name" value="MAJOR FACILITATOR SUPERFAMILY"/>
    <property type="match status" value="1"/>
</dbReference>
<evidence type="ECO:0000256" key="3">
    <source>
        <dbReference type="ARBA" id="ARBA00022692"/>
    </source>
</evidence>
<evidence type="ECO:0000256" key="2">
    <source>
        <dbReference type="ARBA" id="ARBA00022448"/>
    </source>
</evidence>
<feature type="transmembrane region" description="Helical" evidence="6">
    <location>
        <begin position="75"/>
        <end position="92"/>
    </location>
</feature>
<keyword evidence="2" id="KW-0813">Transport</keyword>
<feature type="domain" description="Major facilitator superfamily (MFS) profile" evidence="7">
    <location>
        <begin position="9"/>
        <end position="389"/>
    </location>
</feature>
<dbReference type="PANTHER" id="PTHR23502:SF132">
    <property type="entry name" value="POLYAMINE TRANSPORTER 2-RELATED"/>
    <property type="match status" value="1"/>
</dbReference>
<keyword evidence="9" id="KW-1185">Reference proteome</keyword>
<dbReference type="GO" id="GO:1990961">
    <property type="term" value="P:xenobiotic detoxification by transmembrane export across the plasma membrane"/>
    <property type="evidence" value="ECO:0007669"/>
    <property type="project" value="TreeGrafter"/>
</dbReference>
<feature type="transmembrane region" description="Helical" evidence="6">
    <location>
        <begin position="7"/>
        <end position="24"/>
    </location>
</feature>
<dbReference type="STRING" id="226910.UCMB321_4328"/>
<dbReference type="AlphaFoldDB" id="A0A0C2ETW9"/>
<feature type="transmembrane region" description="Helical" evidence="6">
    <location>
        <begin position="302"/>
        <end position="327"/>
    </location>
</feature>
<feature type="transmembrane region" description="Helical" evidence="6">
    <location>
        <begin position="212"/>
        <end position="236"/>
    </location>
</feature>
<dbReference type="InterPro" id="IPR036259">
    <property type="entry name" value="MFS_trans_sf"/>
</dbReference>
<gene>
    <name evidence="8" type="ORF">UCMB321_4328</name>
</gene>
<evidence type="ECO:0000313" key="9">
    <source>
        <dbReference type="Proteomes" id="UP000031535"/>
    </source>
</evidence>
<dbReference type="Proteomes" id="UP000031535">
    <property type="component" value="Unassembled WGS sequence"/>
</dbReference>
<organism evidence="8 9">
    <name type="scientific">Pseudomonas batumici</name>
    <dbReference type="NCBI Taxonomy" id="226910"/>
    <lineage>
        <taxon>Bacteria</taxon>
        <taxon>Pseudomonadati</taxon>
        <taxon>Pseudomonadota</taxon>
        <taxon>Gammaproteobacteria</taxon>
        <taxon>Pseudomonadales</taxon>
        <taxon>Pseudomonadaceae</taxon>
        <taxon>Pseudomonas</taxon>
    </lineage>
</organism>
<evidence type="ECO:0000256" key="1">
    <source>
        <dbReference type="ARBA" id="ARBA00004141"/>
    </source>
</evidence>
<accession>A0A0C2ETW9</accession>
<keyword evidence="4 6" id="KW-1133">Transmembrane helix</keyword>
<dbReference type="PATRIC" id="fig|226910.6.peg.4320"/>
<dbReference type="GO" id="GO:0005886">
    <property type="term" value="C:plasma membrane"/>
    <property type="evidence" value="ECO:0007669"/>
    <property type="project" value="TreeGrafter"/>
</dbReference>
<feature type="transmembrane region" description="Helical" evidence="6">
    <location>
        <begin position="365"/>
        <end position="384"/>
    </location>
</feature>
<comment type="caution">
    <text evidence="8">The sequence shown here is derived from an EMBL/GenBank/DDBJ whole genome shotgun (WGS) entry which is preliminary data.</text>
</comment>
<feature type="transmembrane region" description="Helical" evidence="6">
    <location>
        <begin position="278"/>
        <end position="296"/>
    </location>
</feature>
<dbReference type="Gene3D" id="1.20.1720.10">
    <property type="entry name" value="Multidrug resistance protein D"/>
    <property type="match status" value="1"/>
</dbReference>
<protein>
    <recommendedName>
        <fullName evidence="7">Major facilitator superfamily (MFS) profile domain-containing protein</fullName>
    </recommendedName>
</protein>
<dbReference type="Pfam" id="PF07690">
    <property type="entry name" value="MFS_1"/>
    <property type="match status" value="1"/>
</dbReference>
<dbReference type="CDD" id="cd17320">
    <property type="entry name" value="MFS_MdfA_MDR_like"/>
    <property type="match status" value="1"/>
</dbReference>
<evidence type="ECO:0000256" key="5">
    <source>
        <dbReference type="ARBA" id="ARBA00023136"/>
    </source>
</evidence>
<dbReference type="GO" id="GO:0022857">
    <property type="term" value="F:transmembrane transporter activity"/>
    <property type="evidence" value="ECO:0007669"/>
    <property type="project" value="InterPro"/>
</dbReference>
<dbReference type="InterPro" id="IPR020846">
    <property type="entry name" value="MFS_dom"/>
</dbReference>
<feature type="transmembrane region" description="Helical" evidence="6">
    <location>
        <begin position="44"/>
        <end position="63"/>
    </location>
</feature>
<feature type="transmembrane region" description="Helical" evidence="6">
    <location>
        <begin position="165"/>
        <end position="183"/>
    </location>
</feature>
<dbReference type="SUPFAM" id="SSF103473">
    <property type="entry name" value="MFS general substrate transporter"/>
    <property type="match status" value="1"/>
</dbReference>
<dbReference type="EMBL" id="JXDG01000057">
    <property type="protein sequence ID" value="KIH82023.1"/>
    <property type="molecule type" value="Genomic_DNA"/>
</dbReference>
<evidence type="ECO:0000256" key="6">
    <source>
        <dbReference type="SAM" id="Phobius"/>
    </source>
</evidence>
<dbReference type="InterPro" id="IPR011701">
    <property type="entry name" value="MFS"/>
</dbReference>
<feature type="transmembrane region" description="Helical" evidence="6">
    <location>
        <begin position="104"/>
        <end position="121"/>
    </location>
</feature>
<dbReference type="PROSITE" id="PS50850">
    <property type="entry name" value="MFS"/>
    <property type="match status" value="1"/>
</dbReference>
<sequence length="403" mass="42821">MLSQEEIKVVLIITVLLFLGVLGTDIHLSALPAMMRFMHTSQQLMQSSISVFLLGSGLSALVYGPLSDKFGRKPVILVGLVIAIAGNVWGATLSQIGPFLASRFIQGIGSGACLALARIVLSDIVQRERYAIVSSYVTLFTGLSITLGPLAGSLLLSWFDWQANFVVMALMLAGMLAVFGLFCPETNQHVNSTVRVRDVFANYKVVLQNSDFILAATLAGIGMACFLLYTTASPFVLQQQFALSPRDYGYMTAFVGAGLLVSRLLLPRLIKRFGMPKLIIAGLVILLGCGASLLILSELRHLSLVSFLLSVSGVFFSYTFIVLCASAMSMAPFTDKRGAAGAVYSCSQMALAFAVNAAVSSLSSNAVVLLGTSFIVLPVVGLVLSRRMQGKAGYAVSGARSTG</sequence>
<evidence type="ECO:0000259" key="7">
    <source>
        <dbReference type="PROSITE" id="PS50850"/>
    </source>
</evidence>
<evidence type="ECO:0000313" key="8">
    <source>
        <dbReference type="EMBL" id="KIH82023.1"/>
    </source>
</evidence>
<reference evidence="8 9" key="1">
    <citation type="submission" date="2015-01" db="EMBL/GenBank/DDBJ databases">
        <title>Complete genome of Pseudomonas batumici UCM B-321 producer of the batumin antibiotic with strong antistaphilococcal and potential anticancer activity.</title>
        <authorList>
            <person name="Klochko V.V."/>
            <person name="Zelena L.B."/>
            <person name="Elena K.A."/>
            <person name="Reva O.N."/>
        </authorList>
    </citation>
    <scope>NUCLEOTIDE SEQUENCE [LARGE SCALE GENOMIC DNA]</scope>
    <source>
        <strain evidence="8 9">UCM B-321</strain>
    </source>
</reference>
<name>A0A0C2ETW9_9PSED</name>
<feature type="transmembrane region" description="Helical" evidence="6">
    <location>
        <begin position="133"/>
        <end position="159"/>
    </location>
</feature>
<feature type="transmembrane region" description="Helical" evidence="6">
    <location>
        <begin position="339"/>
        <end position="359"/>
    </location>
</feature>